<dbReference type="EMBL" id="KN847975">
    <property type="protein sequence ID" value="KIR49107.1"/>
    <property type="molecule type" value="Genomic_DNA"/>
</dbReference>
<proteinExistence type="predicted"/>
<evidence type="ECO:0000256" key="1">
    <source>
        <dbReference type="SAM" id="MobiDB-lite"/>
    </source>
</evidence>
<dbReference type="HOGENOM" id="CLU_440763_0_0_1"/>
<accession>A0A0D0TR03</accession>
<feature type="region of interest" description="Disordered" evidence="1">
    <location>
        <begin position="486"/>
        <end position="522"/>
    </location>
</feature>
<feature type="compositionally biased region" description="Polar residues" evidence="1">
    <location>
        <begin position="503"/>
        <end position="517"/>
    </location>
</feature>
<protein>
    <submittedName>
        <fullName evidence="2">Uncharacterized protein</fullName>
    </submittedName>
</protein>
<feature type="region of interest" description="Disordered" evidence="1">
    <location>
        <begin position="619"/>
        <end position="642"/>
    </location>
</feature>
<dbReference type="AlphaFoldDB" id="A0A0D0TR03"/>
<sequence>MVAATGWRSSFHSSSPSQSSSFAPSVFDKVKSAWITFFSKFGFGKGKHKDEATLFPASPRVSESFLSFMCSLAPYPVSTRVQQPTIDEIDSWVSYTSSEIPVLNPIQTQIPEAIPIIAITNPPSYSLPSPTCSLRSSQDSHGMVKSPTFPETIYYELPLSKHISTSRTLKRVTWTRHFIKNTPKDVSRADNAKIKNNDKPIPRLDFGPILQSFDESEGEKESDIALTIDHEYEHRHLIDNYQSIKDEPPSHPLPTDFFGRQESSRLTNHQTSMMIPSLKQVSVYTPMLEQIRTRPEQGAYTADIIVRSESQPLDSQTYDHQCRILARQPKESYFSSVPSTNIPISQGQEQVEPYNGSFDQSISSLPSWYPYFSNSLDTLPKDLQDGQERPLLSNKISINSISSSSTSVDWPLFLINSTDNSNYSIPTQTVMQECTHPGKSPAGNTSEIVRNEVEHCGGEVFIKSCRDVLEDWKRKTIFGAIRQNESAWQGEDGNEEKDGQGIGSTSECAPGQQNAQDNDGEGRVLLGWTTPGETEEWQPFAEFGFRHDHQAFQPEIPLSVGPSDVKTRIPLSQLSIKSNIVTINVDHTQETMQTRRHHILPNKFSLRTRYTNANFKKEQTGKAAKNVSKARWSRPSEGALRM</sequence>
<name>A0A0D0TR03_CRYGA</name>
<reference evidence="2" key="1">
    <citation type="submission" date="2015-01" db="EMBL/GenBank/DDBJ databases">
        <title>The Genome Sequence of Cryptococcus gattii CA1280.</title>
        <authorList>
            <consortium name="The Broad Institute Genomics Platform"/>
            <person name="Cuomo C."/>
            <person name="Litvintseva A."/>
            <person name="Chen Y."/>
            <person name="Heitman J."/>
            <person name="Sun S."/>
            <person name="Springer D."/>
            <person name="Dromer F."/>
            <person name="Young S."/>
            <person name="Zeng Q."/>
            <person name="Gargeya S."/>
            <person name="Abouelleil A."/>
            <person name="Alvarado L."/>
            <person name="Chapman S.B."/>
            <person name="Gainer-Dewar J."/>
            <person name="Goldberg J."/>
            <person name="Griggs A."/>
            <person name="Gujja S."/>
            <person name="Hansen M."/>
            <person name="Howarth C."/>
            <person name="Imamovic A."/>
            <person name="Larimer J."/>
            <person name="Murphy C."/>
            <person name="Naylor J."/>
            <person name="Pearson M."/>
            <person name="Priest M."/>
            <person name="Roberts A."/>
            <person name="Saif S."/>
            <person name="Shea T."/>
            <person name="Sykes S."/>
            <person name="Wortman J."/>
            <person name="Nusbaum C."/>
            <person name="Birren B."/>
        </authorList>
    </citation>
    <scope>NUCLEOTIDE SEQUENCE [LARGE SCALE GENOMIC DNA]</scope>
    <source>
        <strain evidence="2">CA1280</strain>
    </source>
</reference>
<evidence type="ECO:0000313" key="2">
    <source>
        <dbReference type="EMBL" id="KIR49107.1"/>
    </source>
</evidence>
<feature type="region of interest" description="Disordered" evidence="1">
    <location>
        <begin position="1"/>
        <end position="23"/>
    </location>
</feature>
<feature type="compositionally biased region" description="Low complexity" evidence="1">
    <location>
        <begin position="9"/>
        <end position="23"/>
    </location>
</feature>
<gene>
    <name evidence="2" type="ORF">I312_01258</name>
</gene>
<organism evidence="2">
    <name type="scientific">Cryptococcus bacillisporus CA1280</name>
    <dbReference type="NCBI Taxonomy" id="1296109"/>
    <lineage>
        <taxon>Eukaryota</taxon>
        <taxon>Fungi</taxon>
        <taxon>Dikarya</taxon>
        <taxon>Basidiomycota</taxon>
        <taxon>Agaricomycotina</taxon>
        <taxon>Tremellomycetes</taxon>
        <taxon>Tremellales</taxon>
        <taxon>Cryptococcaceae</taxon>
        <taxon>Cryptococcus</taxon>
        <taxon>Cryptococcus gattii species complex</taxon>
    </lineage>
</organism>
<dbReference type="OrthoDB" id="2571520at2759"/>